<reference evidence="4 5" key="1">
    <citation type="journal article" date="2016" name="Nat. Commun.">
        <title>Thousands of microbial genomes shed light on interconnected biogeochemical processes in an aquifer system.</title>
        <authorList>
            <person name="Anantharaman K."/>
            <person name="Brown C.T."/>
            <person name="Hug L.A."/>
            <person name="Sharon I."/>
            <person name="Castelle C.J."/>
            <person name="Probst A.J."/>
            <person name="Thomas B.C."/>
            <person name="Singh A."/>
            <person name="Wilkins M.J."/>
            <person name="Karaoz U."/>
            <person name="Brodie E.L."/>
            <person name="Williams K.H."/>
            <person name="Hubbard S.S."/>
            <person name="Banfield J.F."/>
        </authorList>
    </citation>
    <scope>NUCLEOTIDE SEQUENCE [LARGE SCALE GENOMIC DNA]</scope>
</reference>
<sequence>MLGFIKRIIKIQKNILNRTRNRLIPTAYILLYHRIADVKDDPLQLSVNPENFKNQLLYLKQKYNIVPLVQLVMWLRKGGLKDNSVAVTFDDGYADNLHNALPILKELNVPATIFITSGYISSNKHFYWDGNTRPEDRGRPLTHDELIELAKCNLIEIGAHTISHPRLSALPLPKQEEEINGSKKQIEKVLNYPQISLAYPFGDKESFDKNAIEIVKKSGFNYACSNIHERVTKNSNLYALPRFVVRNWNEERFKKEFNNFI</sequence>
<dbReference type="InterPro" id="IPR002509">
    <property type="entry name" value="NODB_dom"/>
</dbReference>
<evidence type="ECO:0000256" key="1">
    <source>
        <dbReference type="ARBA" id="ARBA00004613"/>
    </source>
</evidence>
<evidence type="ECO:0000259" key="3">
    <source>
        <dbReference type="PROSITE" id="PS51677"/>
    </source>
</evidence>
<dbReference type="GO" id="GO:0016810">
    <property type="term" value="F:hydrolase activity, acting on carbon-nitrogen (but not peptide) bonds"/>
    <property type="evidence" value="ECO:0007669"/>
    <property type="project" value="InterPro"/>
</dbReference>
<evidence type="ECO:0000313" key="5">
    <source>
        <dbReference type="Proteomes" id="UP000177594"/>
    </source>
</evidence>
<comment type="caution">
    <text evidence="4">The sequence shown here is derived from an EMBL/GenBank/DDBJ whole genome shotgun (WGS) entry which is preliminary data.</text>
</comment>
<feature type="domain" description="NodB homology" evidence="3">
    <location>
        <begin position="83"/>
        <end position="261"/>
    </location>
</feature>
<organism evidence="4 5">
    <name type="scientific">Candidatus Yanofskybacteria bacterium RIFCSPHIGHO2_01_FULL_39_8b</name>
    <dbReference type="NCBI Taxonomy" id="1802659"/>
    <lineage>
        <taxon>Bacteria</taxon>
        <taxon>Candidatus Yanofskyibacteriota</taxon>
    </lineage>
</organism>
<dbReference type="CDD" id="cd10918">
    <property type="entry name" value="CE4_NodB_like_5s_6s"/>
    <property type="match status" value="1"/>
</dbReference>
<dbReference type="GO" id="GO:0005975">
    <property type="term" value="P:carbohydrate metabolic process"/>
    <property type="evidence" value="ECO:0007669"/>
    <property type="project" value="InterPro"/>
</dbReference>
<evidence type="ECO:0000313" key="4">
    <source>
        <dbReference type="EMBL" id="OGM99411.1"/>
    </source>
</evidence>
<dbReference type="GO" id="GO:0005576">
    <property type="term" value="C:extracellular region"/>
    <property type="evidence" value="ECO:0007669"/>
    <property type="project" value="UniProtKB-SubCell"/>
</dbReference>
<comment type="subcellular location">
    <subcellularLocation>
        <location evidence="1">Secreted</location>
    </subcellularLocation>
</comment>
<dbReference type="InterPro" id="IPR011330">
    <property type="entry name" value="Glyco_hydro/deAcase_b/a-brl"/>
</dbReference>
<gene>
    <name evidence="4" type="ORF">A2817_03440</name>
</gene>
<evidence type="ECO:0000256" key="2">
    <source>
        <dbReference type="ARBA" id="ARBA00022729"/>
    </source>
</evidence>
<dbReference type="PROSITE" id="PS51677">
    <property type="entry name" value="NODB"/>
    <property type="match status" value="1"/>
</dbReference>
<dbReference type="Gene3D" id="3.20.20.370">
    <property type="entry name" value="Glycoside hydrolase/deacetylase"/>
    <property type="match status" value="1"/>
</dbReference>
<dbReference type="PANTHER" id="PTHR34216">
    <property type="match status" value="1"/>
</dbReference>
<accession>A0A1F8EF02</accession>
<dbReference type="Pfam" id="PF01522">
    <property type="entry name" value="Polysacc_deac_1"/>
    <property type="match status" value="1"/>
</dbReference>
<dbReference type="SUPFAM" id="SSF88713">
    <property type="entry name" value="Glycoside hydrolase/deacetylase"/>
    <property type="match status" value="1"/>
</dbReference>
<dbReference type="PANTHER" id="PTHR34216:SF3">
    <property type="entry name" value="POLY-BETA-1,6-N-ACETYL-D-GLUCOSAMINE N-DEACETYLASE"/>
    <property type="match status" value="1"/>
</dbReference>
<dbReference type="EMBL" id="MGIZ01000020">
    <property type="protein sequence ID" value="OGM99411.1"/>
    <property type="molecule type" value="Genomic_DNA"/>
</dbReference>
<name>A0A1F8EF02_9BACT</name>
<dbReference type="InterPro" id="IPR051398">
    <property type="entry name" value="Polysacch_Deacetylase"/>
</dbReference>
<proteinExistence type="predicted"/>
<dbReference type="Proteomes" id="UP000177594">
    <property type="component" value="Unassembled WGS sequence"/>
</dbReference>
<protein>
    <recommendedName>
        <fullName evidence="3">NodB homology domain-containing protein</fullName>
    </recommendedName>
</protein>
<keyword evidence="2" id="KW-0732">Signal</keyword>
<dbReference type="AlphaFoldDB" id="A0A1F8EF02"/>